<feature type="region of interest" description="Disordered" evidence="4">
    <location>
        <begin position="2458"/>
        <end position="2479"/>
    </location>
</feature>
<dbReference type="InterPro" id="IPR006664">
    <property type="entry name" value="OMP_bac"/>
</dbReference>
<dbReference type="InterPro" id="IPR001434">
    <property type="entry name" value="OmcB-like_DUF11"/>
</dbReference>
<dbReference type="InterPro" id="IPR006665">
    <property type="entry name" value="OmpA-like"/>
</dbReference>
<dbReference type="RefSeq" id="WP_187313085.1">
    <property type="nucleotide sequence ID" value="NZ_CP011131.1"/>
</dbReference>
<organism evidence="6 7">
    <name type="scientific">Lysobacter gummosus</name>
    <dbReference type="NCBI Taxonomy" id="262324"/>
    <lineage>
        <taxon>Bacteria</taxon>
        <taxon>Pseudomonadati</taxon>
        <taxon>Pseudomonadota</taxon>
        <taxon>Gammaproteobacteria</taxon>
        <taxon>Lysobacterales</taxon>
        <taxon>Lysobacteraceae</taxon>
        <taxon>Lysobacter</taxon>
    </lineage>
</organism>
<dbReference type="PANTHER" id="PTHR34819:SF3">
    <property type="entry name" value="CELL SURFACE PROTEIN"/>
    <property type="match status" value="1"/>
</dbReference>
<dbReference type="InterPro" id="IPR051172">
    <property type="entry name" value="Chlamydia_OmcB"/>
</dbReference>
<dbReference type="PROSITE" id="PS51123">
    <property type="entry name" value="OMPA_2"/>
    <property type="match status" value="1"/>
</dbReference>
<protein>
    <submittedName>
        <fullName evidence="6">OmpA family protein</fullName>
    </submittedName>
</protein>
<keyword evidence="7" id="KW-1185">Reference proteome</keyword>
<dbReference type="PRINTS" id="PR01021">
    <property type="entry name" value="OMPADOMAIN"/>
</dbReference>
<dbReference type="Pfam" id="PF24346">
    <property type="entry name" value="DUF7507"/>
    <property type="match status" value="8"/>
</dbReference>
<dbReference type="NCBIfam" id="TIGR01451">
    <property type="entry name" value="B_ant_repeat"/>
    <property type="match status" value="9"/>
</dbReference>
<evidence type="ECO:0000313" key="7">
    <source>
        <dbReference type="Proteomes" id="UP000829194"/>
    </source>
</evidence>
<dbReference type="EMBL" id="CP093547">
    <property type="protein sequence ID" value="UNP29382.1"/>
    <property type="molecule type" value="Genomic_DNA"/>
</dbReference>
<feature type="domain" description="OmpA-like" evidence="5">
    <location>
        <begin position="3320"/>
        <end position="3422"/>
    </location>
</feature>
<name>A0ABY3XDW9_9GAMM</name>
<evidence type="ECO:0000256" key="3">
    <source>
        <dbReference type="PROSITE-ProRule" id="PRU00473"/>
    </source>
</evidence>
<comment type="subcellular location">
    <subcellularLocation>
        <location evidence="1">Membrane</location>
    </subcellularLocation>
</comment>
<dbReference type="Pfam" id="PF01345">
    <property type="entry name" value="DUF11"/>
    <property type="match status" value="1"/>
</dbReference>
<dbReference type="SUPFAM" id="SSF103088">
    <property type="entry name" value="OmpA-like"/>
    <property type="match status" value="1"/>
</dbReference>
<reference evidence="6 7" key="1">
    <citation type="submission" date="2022-03" db="EMBL/GenBank/DDBJ databases">
        <title>Complete genome sequence of Lysobacter capsici VKM B-2533 and Lysobacter gummosus 10.1.1, promising sources of lytic agents.</title>
        <authorList>
            <person name="Tarlachkov S.V."/>
            <person name="Kudryakova I.V."/>
            <person name="Afoshin A.S."/>
            <person name="Leontyevskaya E.A."/>
            <person name="Leontyevskaya N.V."/>
        </authorList>
    </citation>
    <scope>NUCLEOTIDE SEQUENCE [LARGE SCALE GENOMIC DNA]</scope>
    <source>
        <strain evidence="6 7">10.1.1</strain>
    </source>
</reference>
<proteinExistence type="predicted"/>
<dbReference type="InterPro" id="IPR045826">
    <property type="entry name" value="SpaA_PFL_dom_2"/>
</dbReference>
<dbReference type="Gene3D" id="3.30.1330.60">
    <property type="entry name" value="OmpA-like domain"/>
    <property type="match status" value="1"/>
</dbReference>
<dbReference type="Pfam" id="PF19403">
    <property type="entry name" value="SpaA_2"/>
    <property type="match status" value="18"/>
</dbReference>
<dbReference type="CDD" id="cd07185">
    <property type="entry name" value="OmpA_C-like"/>
    <property type="match status" value="1"/>
</dbReference>
<feature type="region of interest" description="Disordered" evidence="4">
    <location>
        <begin position="2577"/>
        <end position="2598"/>
    </location>
</feature>
<dbReference type="Gene3D" id="2.60.40.740">
    <property type="match status" value="1"/>
</dbReference>
<evidence type="ECO:0000259" key="5">
    <source>
        <dbReference type="PROSITE" id="PS51123"/>
    </source>
</evidence>
<gene>
    <name evidence="6" type="ORF">MOV92_23425</name>
</gene>
<dbReference type="PANTHER" id="PTHR34819">
    <property type="entry name" value="LARGE CYSTEINE-RICH PERIPLASMIC PROTEIN OMCB"/>
    <property type="match status" value="1"/>
</dbReference>
<dbReference type="InterPro" id="IPR047589">
    <property type="entry name" value="DUF11_rpt"/>
</dbReference>
<evidence type="ECO:0000256" key="4">
    <source>
        <dbReference type="SAM" id="MobiDB-lite"/>
    </source>
</evidence>
<accession>A0ABY3XDW9</accession>
<dbReference type="InterPro" id="IPR036737">
    <property type="entry name" value="OmpA-like_sf"/>
</dbReference>
<evidence type="ECO:0000256" key="2">
    <source>
        <dbReference type="ARBA" id="ARBA00023136"/>
    </source>
</evidence>
<dbReference type="Pfam" id="PF00691">
    <property type="entry name" value="OmpA"/>
    <property type="match status" value="1"/>
</dbReference>
<evidence type="ECO:0000256" key="1">
    <source>
        <dbReference type="ARBA" id="ARBA00004370"/>
    </source>
</evidence>
<feature type="region of interest" description="Disordered" evidence="4">
    <location>
        <begin position="2101"/>
        <end position="2122"/>
    </location>
</feature>
<keyword evidence="2 3" id="KW-0472">Membrane</keyword>
<sequence>MLVALPAFSQNAVNRGSVSPPNGVTNPGTNCNQAGQTFVGGVCTSQDSDPIRPRLTLVKTVTNDNGGTAVATAWTLTATAGTTTITGATGTANVTNASVPAGTYTLSESGGPTGYTAGTYSCVINSGAAIVSNTVTLAAGDNATCTINNNDQAASLTLVKNITNDNGGTATVTDFSLTTNAGTLTFGANSGTAQAAVYTSNTLSVSAGTYTLTEADRAGYTEGDWSCTGAAGTVTPAFNAGSVVIAGGETVTCSITNNDQAASLTLVKNITNDNGGTATVADFSLTTNAGTLTFGANSGTAQAAVYTSNTLSVSAGTYTLTEADRAGYTEGDWSCTGAAGTVTPAFNAGSVVIAGGETVTCSITNNDQAASLTLVKNITNDNGGTATVADFSLTTNAGTLTFGANSGTAQAAVYTSNTLSVSAGTYTLTEADRAGYTEGDWSCTGAAGTVTPAFNAGSVVIAGGETVTCSITNNDQAASLTLVKNITNDNGGTATVADFSLTTNAGTLTFGANSGTAQAAVYTSNTLSVSAGTYTLTEADRAGYTEGDWSCTGAAGTVTPAFNAGSVVIAGGETVTCSITNNDQAATLTLVKTVTNDNGGTAVATAWTLGADGPTDISGASGAPAVTDAAVNAGTYTLSETGGPAGYTAGAWACTGGGTLTGDSLVLAGGEDVTCTINNDDRAATLTLVKTVTNDNGGTAVATAWTLGADGPTDISGASGAPAVTDAAVNAGTYTLSETGGPAGYTAGAWACTGGGTLTGESLVLAGGEDVTCTINNDDRAATLTLVKTVTNDNGGTAVATAWTLGADGPTDISGASGAPAVTDAAVNAGTYTLSETGGPAGYTAGAWACTGGGTLTGDSLVLAGGEDVTCTINNNDQAATLTLEKTVTNDNGGTATVTNFPLTATGPTTITGTSGATAVTDAAVSAGTYILSETNVAGYTAGAWACTGGGTLTGDSLVLAGGEDVTCTINNNDQAATLTLEKTVTNDNGGTATVTNFPLTATGPTTITGTSGATAVTDAAVSAGTYILSETNVAGYTAGAWACTGGGTLTGDSLVLAGGEDVTCTINNNDQAATLTLEKTVTNDNGGTATVTNFPLTATGPTTITGTSGATAVTDAAVSAGTYILSETNVAGYTAGAWACTGGGTLTGDSLVLAGGEDVTCTINNNDQAATLTLEKTVTNDNGGTATVTNFPLTATGPTTITGTSGATAVTDAAVSAGTYTLSETNVAGYTAGAWACTGGGTLTGDSLVLAGGEDVTCTITNNDQAATLTLEKTVVNDNGGTATVANFPLTATGPTTITGTSGATAVTDAAVSAGTYTLSETNVAGYTAGAWACTGGGTLTGDSLVLAGGEDVTCSITNNDRAATLTLEKTVVNDNGGTATVTNFPLTATGPTTITGTSGATAVTDAAVSAGTYTLSETNVAGYTAGNWACTGGGTLTGDSLVLAGGEDVTCSITNNDQAASLTLVKNVTNDNGGTATVTAFGLTTDAGTLTFGANSGTPQNAVYTSNTLSVSAGTYTLSESDVAGYTEGNWSCTGAAGAVTPTFNAGSVVIAGGETVTCSITNNDQAASLTLVKNITNDNGGTATVTAFGLTTDAGTLTFGANSGTPQNAVYTSNTLSVSAGTYTLSESDVAGYTEGNWSCTGVAGAVTPTFNAGSVVIAGGETVTCSITNNDQAASLTLVKNITNDNGGTATVTAFGLTTDAGTLTFGANSGTPQNAVYTSNTLSVSAGTYTLSESDVAGYTEGNWSCTGAAGAVTPTFNAGSVVIAGGETVTCSITNNDQAATLTLEKTVVNDNGGTATVTNFPLTATGPTTITGTSGATAVTDAAVSAGTYILSETNVAGYSAGNWACTGGGTLTGDSLVLAGGDDATCSITNDDQAVDLTSVKTQTTNDDEDGSGSITVNDTLHYTIRVTNTGSATLSNVVVRDDKITPNSVTCATLAPNAFCDLAGSYKVQQSDANAGSIVNRATVTAESPPGLPPPCPPGSTEAKCNPTVTVPVPQAPALTSTKAVTGNADEDGNGTVSVGDTLTYAVTVTNTGNVDLVNVVVSDVKLTPNTITCATLAPKATCVLTGTYKVQQADGNAGKVVNTATVKTDTPNTCPLGSPDPQCNPKHEEPVPQAPALTSTKAVTGNADEDGNGAVSVGDTLTYAVTVTNTGNVDLVNVVVSDVKLTPNTITCATLVPKATCVLTGTYKVQQADGNAGKIVNTATVKTDTPNVCPLGSPDPQCNPKHEEPVPQAPALTSTKAVTGNADEDGNGTVSVGDTLTYAVTVTNTGNVDLVNVVVSDVKLTPNTITCATLAPKATCVLTGTYKVQQADGNAGKVVNTATVKTDTPNVCPLGSPDPQCNPKHEEPVPQAPALTSTKAVTGNADEDGNGTVSVGDTLTYAVTVTNTGNVDLVNVVVSDVKLTPNTITCATLAPKATCVLTGTYKVQQADGNAGKVVNTATVKTDTPNTCPLGSPDPQCNPKHEEPVPQAPALTSTKAVTGNADEDGNGTVSVGDTLTYAVTVTNTGNVDLVNVVVSDVKLTPNTITCATLAPKATCVLTGTYKVQQADGNAGKVVNTATVKTDTPNTCPLGSPDPQCNPKHEEPVPQAPALTSTKAVTGNADEDGNGTVSVGDTLTYAVTVTNTGNVDLVNVVVSDVKLTPNTITCATLAPKATCVLTGTYKVQQADGNAGKVVNTATVKTDTPNTCPPGSPDPNCNPTVTTPIEARPAVAIVKVATLTVDQGTQGVGNVGDVITYTVRITNTGNITLNDMGTSDVLETYPATSLNCGATTLAPGASTDCNPYTHTITRDEANAGGTLDNVVTVTARYGGGGSGGGGSTSGTATAQGLALMPVESEETADLFVSKQVNPRDVKIGDLVRYTVTIKNIGITDAIDATLTDTPPAGFTLVEGSLQVADRDGAGRQVGSYPIKVDQIDIKAGDSATVVYLLRVGAGVRPGTHINHAYAEDGGKRSNEATAEVRLVADPLLDESLLVGTVFDDRDEDGWQDPADLTQVRVQGGFAADAYVANSTTVDRGDGAKPEPDASSPMLHGIALGKIAGRQSEADPVAKHQVVISQLLREAKFSDDFVLTTAQGVTLRMDAVGNTRVERDGDAAKGLTGADPKVERRIAQTQGGYRVDYVVSNHGIDEHGIPGVRVASVEGLLIETDQFGRYHLEGVSGGAWERGRNFILKVDPATLPPGAKLTTDNPLVRRLTPGVPVRFDFGVKMPPGQTTQTEQVEMRIGEVLFTPNSAEVTPAYLPAVENMAAKVKEYGGGEIVITANGESEALAMDRALAVRKSLEGMIDPQLLKSVQVSVRTDVTDPTSMVVGFAEWPLLGTVLFDTDKATIKPKFEPVIAKIAAAMEQLRGTRVIITGHTDLRASDAYNVDLGLRRAKAVFDAIVAHASPDLRQHLRVDISNDPAAPADKPGK</sequence>
<dbReference type="InterPro" id="IPR055354">
    <property type="entry name" value="DUF7507"/>
</dbReference>
<evidence type="ECO:0000313" key="6">
    <source>
        <dbReference type="EMBL" id="UNP29382.1"/>
    </source>
</evidence>
<dbReference type="Proteomes" id="UP000829194">
    <property type="component" value="Chromosome"/>
</dbReference>